<accession>A0A0A9GV04</accession>
<name>A0A0A9GV04_ARUDO</name>
<dbReference type="AlphaFoldDB" id="A0A0A9GV04"/>
<reference evidence="1" key="1">
    <citation type="submission" date="2014-09" db="EMBL/GenBank/DDBJ databases">
        <authorList>
            <person name="Magalhaes I.L.F."/>
            <person name="Oliveira U."/>
            <person name="Santos F.R."/>
            <person name="Vidigal T.H.D.A."/>
            <person name="Brescovit A.D."/>
            <person name="Santos A.J."/>
        </authorList>
    </citation>
    <scope>NUCLEOTIDE SEQUENCE</scope>
    <source>
        <tissue evidence="1">Shoot tissue taken approximately 20 cm above the soil surface</tissue>
    </source>
</reference>
<dbReference type="EMBL" id="GBRH01169056">
    <property type="protein sequence ID" value="JAE28840.1"/>
    <property type="molecule type" value="Transcribed_RNA"/>
</dbReference>
<organism evidence="1">
    <name type="scientific">Arundo donax</name>
    <name type="common">Giant reed</name>
    <name type="synonym">Donax arundinaceus</name>
    <dbReference type="NCBI Taxonomy" id="35708"/>
    <lineage>
        <taxon>Eukaryota</taxon>
        <taxon>Viridiplantae</taxon>
        <taxon>Streptophyta</taxon>
        <taxon>Embryophyta</taxon>
        <taxon>Tracheophyta</taxon>
        <taxon>Spermatophyta</taxon>
        <taxon>Magnoliopsida</taxon>
        <taxon>Liliopsida</taxon>
        <taxon>Poales</taxon>
        <taxon>Poaceae</taxon>
        <taxon>PACMAD clade</taxon>
        <taxon>Arundinoideae</taxon>
        <taxon>Arundineae</taxon>
        <taxon>Arundo</taxon>
    </lineage>
</organism>
<protein>
    <submittedName>
        <fullName evidence="1">Uncharacterized protein</fullName>
    </submittedName>
</protein>
<evidence type="ECO:0000313" key="1">
    <source>
        <dbReference type="EMBL" id="JAE28840.1"/>
    </source>
</evidence>
<reference evidence="1" key="2">
    <citation type="journal article" date="2015" name="Data Brief">
        <title>Shoot transcriptome of the giant reed, Arundo donax.</title>
        <authorList>
            <person name="Barrero R.A."/>
            <person name="Guerrero F.D."/>
            <person name="Moolhuijzen P."/>
            <person name="Goolsby J.A."/>
            <person name="Tidwell J."/>
            <person name="Bellgard S.E."/>
            <person name="Bellgard M.I."/>
        </authorList>
    </citation>
    <scope>NUCLEOTIDE SEQUENCE</scope>
    <source>
        <tissue evidence="1">Shoot tissue taken approximately 20 cm above the soil surface</tissue>
    </source>
</reference>
<proteinExistence type="predicted"/>
<sequence length="53" mass="5811">MPPFSNLQKCMVIQPTETHTNLQTSVTAVASRSSHSLPKTTRVLSGTVFTCEF</sequence>